<keyword evidence="11" id="KW-0119">Carbohydrate metabolism</keyword>
<dbReference type="GO" id="GO:0004497">
    <property type="term" value="F:monooxygenase activity"/>
    <property type="evidence" value="ECO:0007669"/>
    <property type="project" value="UniProtKB-KW"/>
</dbReference>
<evidence type="ECO:0000256" key="14">
    <source>
        <dbReference type="ARBA" id="ARBA00045077"/>
    </source>
</evidence>
<evidence type="ECO:0000256" key="13">
    <source>
        <dbReference type="ARBA" id="ARBA00044502"/>
    </source>
</evidence>
<keyword evidence="5" id="KW-0732">Signal</keyword>
<comment type="cofactor">
    <cofactor evidence="1">
        <name>Cu(2+)</name>
        <dbReference type="ChEBI" id="CHEBI:29036"/>
    </cofactor>
</comment>
<dbReference type="CDD" id="cd21175">
    <property type="entry name" value="LPMO_AA9"/>
    <property type="match status" value="1"/>
</dbReference>
<comment type="caution">
    <text evidence="17">The sequence shown here is derived from an EMBL/GenBank/DDBJ whole genome shotgun (WGS) entry which is preliminary data.</text>
</comment>
<dbReference type="PANTHER" id="PTHR33353:SF10">
    <property type="entry name" value="ENDO-BETA-1,4-GLUCANASE D"/>
    <property type="match status" value="1"/>
</dbReference>
<comment type="catalytic activity">
    <reaction evidence="14">
        <text>[(1-&gt;4)-beta-D-glucosyl]n+m + reduced acceptor + O2 = 4-dehydro-beta-D-glucosyl-[(1-&gt;4)-beta-D-glucosyl]n-1 + [(1-&gt;4)-beta-D-glucosyl]m + acceptor + H2O.</text>
        <dbReference type="EC" id="1.14.99.56"/>
    </reaction>
</comment>
<keyword evidence="3" id="KW-0964">Secreted</keyword>
<feature type="domain" description="Auxiliary Activity family 9 catalytic" evidence="16">
    <location>
        <begin position="18"/>
        <end position="219"/>
    </location>
</feature>
<evidence type="ECO:0000256" key="1">
    <source>
        <dbReference type="ARBA" id="ARBA00001973"/>
    </source>
</evidence>
<keyword evidence="4" id="KW-0479">Metal-binding</keyword>
<evidence type="ECO:0000256" key="12">
    <source>
        <dbReference type="ARBA" id="ARBA00023326"/>
    </source>
</evidence>
<gene>
    <name evidence="17" type="ORF">NLU13_7819</name>
</gene>
<dbReference type="InterPro" id="IPR005103">
    <property type="entry name" value="AA9_LPMO"/>
</dbReference>
<keyword evidence="9" id="KW-0503">Monooxygenase</keyword>
<evidence type="ECO:0000256" key="15">
    <source>
        <dbReference type="ARBA" id="ARBA00047174"/>
    </source>
</evidence>
<dbReference type="InterPro" id="IPR049892">
    <property type="entry name" value="AA9"/>
</dbReference>
<keyword evidence="12" id="KW-0624">Polysaccharide degradation</keyword>
<keyword evidence="6" id="KW-0136">Cellulose degradation</keyword>
<evidence type="ECO:0000256" key="5">
    <source>
        <dbReference type="ARBA" id="ARBA00022729"/>
    </source>
</evidence>
<evidence type="ECO:0000313" key="18">
    <source>
        <dbReference type="Proteomes" id="UP001175261"/>
    </source>
</evidence>
<evidence type="ECO:0000256" key="4">
    <source>
        <dbReference type="ARBA" id="ARBA00022723"/>
    </source>
</evidence>
<dbReference type="AlphaFoldDB" id="A0AA39GDI0"/>
<sequence>MKSTLFVGGFLAAAANAHYTFPKLIYKGKTSADWEYIRKTQNYQSHGPLTDTTSSEMGCYQLASGSEGASTLTVSAGDEVGFGLDPQIQHPGPLSFWLAKAPTTVEDWDPTGDVWFKIWEDHPTITSSSITWETDPLNDNKGSSTVNVTIPTCVAPGEYLLRVQHIGLHSAQQVGGAQFYIGCAQLNIKGSGTLEPSSKVALPGAIAGNDPGVEIDIWWPIPTAYVNPGPAPVSC</sequence>
<evidence type="ECO:0000256" key="8">
    <source>
        <dbReference type="ARBA" id="ARBA00023008"/>
    </source>
</evidence>
<evidence type="ECO:0000256" key="6">
    <source>
        <dbReference type="ARBA" id="ARBA00023001"/>
    </source>
</evidence>
<dbReference type="Proteomes" id="UP001175261">
    <property type="component" value="Unassembled WGS sequence"/>
</dbReference>
<organism evidence="17 18">
    <name type="scientific">Sarocladium strictum</name>
    <name type="common">Black bundle disease fungus</name>
    <name type="synonym">Acremonium strictum</name>
    <dbReference type="NCBI Taxonomy" id="5046"/>
    <lineage>
        <taxon>Eukaryota</taxon>
        <taxon>Fungi</taxon>
        <taxon>Dikarya</taxon>
        <taxon>Ascomycota</taxon>
        <taxon>Pezizomycotina</taxon>
        <taxon>Sordariomycetes</taxon>
        <taxon>Hypocreomycetidae</taxon>
        <taxon>Hypocreales</taxon>
        <taxon>Sarocladiaceae</taxon>
        <taxon>Sarocladium</taxon>
    </lineage>
</organism>
<evidence type="ECO:0000256" key="2">
    <source>
        <dbReference type="ARBA" id="ARBA00004613"/>
    </source>
</evidence>
<accession>A0AA39GDI0</accession>
<name>A0AA39GDI0_SARSR</name>
<dbReference type="Gene3D" id="2.70.50.70">
    <property type="match status" value="1"/>
</dbReference>
<dbReference type="EMBL" id="JAPDFR010000007">
    <property type="protein sequence ID" value="KAK0385343.1"/>
    <property type="molecule type" value="Genomic_DNA"/>
</dbReference>
<evidence type="ECO:0000256" key="9">
    <source>
        <dbReference type="ARBA" id="ARBA00023033"/>
    </source>
</evidence>
<comment type="similarity">
    <text evidence="13">Belongs to the polysaccharide monooxygenase AA9 family.</text>
</comment>
<keyword evidence="18" id="KW-1185">Reference proteome</keyword>
<evidence type="ECO:0000313" key="17">
    <source>
        <dbReference type="EMBL" id="KAK0385343.1"/>
    </source>
</evidence>
<protein>
    <recommendedName>
        <fullName evidence="15">lytic cellulose monooxygenase (C4-dehydrogenating)</fullName>
        <ecNumber evidence="15">1.14.99.56</ecNumber>
    </recommendedName>
</protein>
<keyword evidence="10" id="KW-1015">Disulfide bond</keyword>
<evidence type="ECO:0000256" key="11">
    <source>
        <dbReference type="ARBA" id="ARBA00023277"/>
    </source>
</evidence>
<proteinExistence type="inferred from homology"/>
<evidence type="ECO:0000256" key="10">
    <source>
        <dbReference type="ARBA" id="ARBA00023157"/>
    </source>
</evidence>
<evidence type="ECO:0000256" key="3">
    <source>
        <dbReference type="ARBA" id="ARBA00022525"/>
    </source>
</evidence>
<dbReference type="Pfam" id="PF03443">
    <property type="entry name" value="AA9"/>
    <property type="match status" value="1"/>
</dbReference>
<evidence type="ECO:0000259" key="16">
    <source>
        <dbReference type="Pfam" id="PF03443"/>
    </source>
</evidence>
<comment type="subcellular location">
    <subcellularLocation>
        <location evidence="2">Secreted</location>
    </subcellularLocation>
</comment>
<reference evidence="17" key="1">
    <citation type="submission" date="2022-10" db="EMBL/GenBank/DDBJ databases">
        <title>Determination and structural analysis of whole genome sequence of Sarocladium strictum F4-1.</title>
        <authorList>
            <person name="Hu L."/>
            <person name="Jiang Y."/>
        </authorList>
    </citation>
    <scope>NUCLEOTIDE SEQUENCE</scope>
    <source>
        <strain evidence="17">F4-1</strain>
    </source>
</reference>
<dbReference type="GO" id="GO:0005576">
    <property type="term" value="C:extracellular region"/>
    <property type="evidence" value="ECO:0007669"/>
    <property type="project" value="UniProtKB-SubCell"/>
</dbReference>
<dbReference type="EC" id="1.14.99.56" evidence="15"/>
<dbReference type="GO" id="GO:0046872">
    <property type="term" value="F:metal ion binding"/>
    <property type="evidence" value="ECO:0007669"/>
    <property type="project" value="UniProtKB-KW"/>
</dbReference>
<keyword evidence="7" id="KW-0560">Oxidoreductase</keyword>
<keyword evidence="8" id="KW-0186">Copper</keyword>
<dbReference type="GO" id="GO:0030245">
    <property type="term" value="P:cellulose catabolic process"/>
    <property type="evidence" value="ECO:0007669"/>
    <property type="project" value="UniProtKB-KW"/>
</dbReference>
<evidence type="ECO:0000256" key="7">
    <source>
        <dbReference type="ARBA" id="ARBA00023002"/>
    </source>
</evidence>
<dbReference type="PANTHER" id="PTHR33353">
    <property type="entry name" value="PUTATIVE (AFU_ORTHOLOGUE AFUA_1G12560)-RELATED"/>
    <property type="match status" value="1"/>
</dbReference>